<evidence type="ECO:0000259" key="5">
    <source>
        <dbReference type="PROSITE" id="PS51755"/>
    </source>
</evidence>
<feature type="modified residue" description="4-aspartylphosphate" evidence="2">
    <location>
        <position position="55"/>
    </location>
</feature>
<dbReference type="Pfam" id="PF00486">
    <property type="entry name" value="Trans_reg_C"/>
    <property type="match status" value="1"/>
</dbReference>
<dbReference type="InterPro" id="IPR001867">
    <property type="entry name" value="OmpR/PhoB-type_DNA-bd"/>
</dbReference>
<dbReference type="CDD" id="cd17620">
    <property type="entry name" value="REC_OmpR_KdpE-like"/>
    <property type="match status" value="1"/>
</dbReference>
<evidence type="ECO:0000256" key="3">
    <source>
        <dbReference type="PROSITE-ProRule" id="PRU01091"/>
    </source>
</evidence>
<protein>
    <submittedName>
        <fullName evidence="6">Two-component system KDP operon response regulator KdpE</fullName>
    </submittedName>
</protein>
<sequence length="238" mass="26046">MPSARTVIVIEDEPQIRRFVRGALEAEQWQVHEAATLRDGLSAAGTRQPDLLVLDLGLPDGDGVELIREVRAWSSAAIIVLSARTDEADKIAALDAGADDYLTKPFGTGELLARVRANMRRPRHGDATAGAEARWQFGDVDIDGAARTVLRGGQPVHLTPIEYRMLLVLLGNAGRVMTQRQLLTDVWGPGHVDRSHYLRIHMGHLRQKLEADPARPRHLLTETGVGYRLVIDPPGGGT</sequence>
<evidence type="ECO:0000313" key="7">
    <source>
        <dbReference type="Proteomes" id="UP001267710"/>
    </source>
</evidence>
<dbReference type="InterPro" id="IPR039420">
    <property type="entry name" value="WalR-like"/>
</dbReference>
<dbReference type="SMART" id="SM00448">
    <property type="entry name" value="REC"/>
    <property type="match status" value="1"/>
</dbReference>
<dbReference type="Gene3D" id="6.10.250.690">
    <property type="match status" value="1"/>
</dbReference>
<reference evidence="6 7" key="1">
    <citation type="submission" date="2023-08" db="EMBL/GenBank/DDBJ databases">
        <title>Functional and genomic diversity of the sorghum phyllosphere microbiome.</title>
        <authorList>
            <person name="Shade A."/>
        </authorList>
    </citation>
    <scope>NUCLEOTIDE SEQUENCE [LARGE SCALE GENOMIC DNA]</scope>
    <source>
        <strain evidence="6 7">SORGH_AS_0335</strain>
    </source>
</reference>
<dbReference type="InterPro" id="IPR011006">
    <property type="entry name" value="CheY-like_superfamily"/>
</dbReference>
<keyword evidence="1 3" id="KW-0238">DNA-binding</keyword>
<dbReference type="PROSITE" id="PS51755">
    <property type="entry name" value="OMPR_PHOB"/>
    <property type="match status" value="1"/>
</dbReference>
<evidence type="ECO:0000259" key="4">
    <source>
        <dbReference type="PROSITE" id="PS50110"/>
    </source>
</evidence>
<name>A0ABU1IFW8_9BURK</name>
<dbReference type="InterPro" id="IPR036388">
    <property type="entry name" value="WH-like_DNA-bd_sf"/>
</dbReference>
<keyword evidence="7" id="KW-1185">Reference proteome</keyword>
<dbReference type="Gene3D" id="1.10.10.10">
    <property type="entry name" value="Winged helix-like DNA-binding domain superfamily/Winged helix DNA-binding domain"/>
    <property type="match status" value="1"/>
</dbReference>
<dbReference type="Gene3D" id="3.40.50.2300">
    <property type="match status" value="1"/>
</dbReference>
<feature type="domain" description="Response regulatory" evidence="4">
    <location>
        <begin position="6"/>
        <end position="119"/>
    </location>
</feature>
<dbReference type="SUPFAM" id="SSF52172">
    <property type="entry name" value="CheY-like"/>
    <property type="match status" value="1"/>
</dbReference>
<dbReference type="RefSeq" id="WP_309829538.1">
    <property type="nucleotide sequence ID" value="NZ_JAVIZX010000001.1"/>
</dbReference>
<dbReference type="PANTHER" id="PTHR48111:SF50">
    <property type="entry name" value="KDP OPERON TRANSCRIPTIONAL REGULATORY PROTEIN KDPE"/>
    <property type="match status" value="1"/>
</dbReference>
<dbReference type="InterPro" id="IPR001789">
    <property type="entry name" value="Sig_transdc_resp-reg_receiver"/>
</dbReference>
<comment type="caution">
    <text evidence="6">The sequence shown here is derived from an EMBL/GenBank/DDBJ whole genome shotgun (WGS) entry which is preliminary data.</text>
</comment>
<dbReference type="PANTHER" id="PTHR48111">
    <property type="entry name" value="REGULATOR OF RPOS"/>
    <property type="match status" value="1"/>
</dbReference>
<organism evidence="6 7">
    <name type="scientific">Paracidovorax wautersii</name>
    <dbReference type="NCBI Taxonomy" id="1177982"/>
    <lineage>
        <taxon>Bacteria</taxon>
        <taxon>Pseudomonadati</taxon>
        <taxon>Pseudomonadota</taxon>
        <taxon>Betaproteobacteria</taxon>
        <taxon>Burkholderiales</taxon>
        <taxon>Comamonadaceae</taxon>
        <taxon>Paracidovorax</taxon>
    </lineage>
</organism>
<gene>
    <name evidence="6" type="ORF">QE399_002843</name>
</gene>
<dbReference type="Pfam" id="PF00072">
    <property type="entry name" value="Response_reg"/>
    <property type="match status" value="1"/>
</dbReference>
<dbReference type="SMART" id="SM00862">
    <property type="entry name" value="Trans_reg_C"/>
    <property type="match status" value="1"/>
</dbReference>
<evidence type="ECO:0000256" key="1">
    <source>
        <dbReference type="ARBA" id="ARBA00023125"/>
    </source>
</evidence>
<dbReference type="EMBL" id="JAVIZX010000001">
    <property type="protein sequence ID" value="MDR6215154.1"/>
    <property type="molecule type" value="Genomic_DNA"/>
</dbReference>
<dbReference type="Proteomes" id="UP001267710">
    <property type="component" value="Unassembled WGS sequence"/>
</dbReference>
<accession>A0ABU1IFW8</accession>
<dbReference type="PROSITE" id="PS50110">
    <property type="entry name" value="RESPONSE_REGULATORY"/>
    <property type="match status" value="1"/>
</dbReference>
<dbReference type="CDD" id="cd00383">
    <property type="entry name" value="trans_reg_C"/>
    <property type="match status" value="1"/>
</dbReference>
<feature type="DNA-binding region" description="OmpR/PhoB-type" evidence="3">
    <location>
        <begin position="132"/>
        <end position="231"/>
    </location>
</feature>
<dbReference type="NCBIfam" id="NF007820">
    <property type="entry name" value="PRK10529.1"/>
    <property type="match status" value="1"/>
</dbReference>
<proteinExistence type="predicted"/>
<evidence type="ECO:0000256" key="2">
    <source>
        <dbReference type="PROSITE-ProRule" id="PRU00169"/>
    </source>
</evidence>
<feature type="domain" description="OmpR/PhoB-type" evidence="5">
    <location>
        <begin position="132"/>
        <end position="231"/>
    </location>
</feature>
<evidence type="ECO:0000313" key="6">
    <source>
        <dbReference type="EMBL" id="MDR6215154.1"/>
    </source>
</evidence>
<keyword evidence="2" id="KW-0597">Phosphoprotein</keyword>